<dbReference type="InterPro" id="IPR011448">
    <property type="entry name" value="DUF1554"/>
</dbReference>
<accession>T0FTB4</accession>
<evidence type="ECO:0000313" key="2">
    <source>
        <dbReference type="EMBL" id="EQA72765.1"/>
    </source>
</evidence>
<comment type="caution">
    <text evidence="2">The sequence shown here is derived from an EMBL/GenBank/DDBJ whole genome shotgun (WGS) entry which is preliminary data.</text>
</comment>
<dbReference type="AlphaFoldDB" id="T0FTB4"/>
<dbReference type="GeneID" id="23201025"/>
<feature type="domain" description="DUF1554" evidence="1">
    <location>
        <begin position="670"/>
        <end position="805"/>
    </location>
</feature>
<dbReference type="PROSITE" id="PS51257">
    <property type="entry name" value="PROKAR_LIPOPROTEIN"/>
    <property type="match status" value="1"/>
</dbReference>
<gene>
    <name evidence="2" type="ORF">LEP1GSC059_2442</name>
</gene>
<evidence type="ECO:0000313" key="3">
    <source>
        <dbReference type="Proteomes" id="UP000015442"/>
    </source>
</evidence>
<dbReference type="Pfam" id="PF07588">
    <property type="entry name" value="DUF1554"/>
    <property type="match status" value="1"/>
</dbReference>
<name>T0FTB4_9LEPT</name>
<evidence type="ECO:0000259" key="1">
    <source>
        <dbReference type="Pfam" id="PF07588"/>
    </source>
</evidence>
<dbReference type="EMBL" id="AKWY02000014">
    <property type="protein sequence ID" value="EQA72765.1"/>
    <property type="molecule type" value="Genomic_DNA"/>
</dbReference>
<dbReference type="SUPFAM" id="SSF56436">
    <property type="entry name" value="C-type lectin-like"/>
    <property type="match status" value="1"/>
</dbReference>
<dbReference type="RefSeq" id="WP_017215576.1">
    <property type="nucleotide sequence ID" value="NZ_AKWY02000014.1"/>
</dbReference>
<protein>
    <submittedName>
        <fullName evidence="2">PF07588 family protein</fullName>
    </submittedName>
</protein>
<proteinExistence type="predicted"/>
<sequence>MKYILVCIATVYFALGCNTKFQNNQTDPFFFSSFADSILNLVHNPSNAHLSNFDCAPSYDPSKGYVYILNSYGLSCERLSVPSGGQLNVLAYPPANARFTDYLLIWKDLTPQELSNYQNGILPPQTKHMDSKDITEISDLRPTGSAYQMSISTLNWPPGTYTLAMQGGPQTQYPTVTENVTISSVVDSTFNNIINDMITNNRDAYIYSNGNPVSSSSKLYRGNTYVFALNLNKIKTVKNEVSVDYIKLLGGFMLNSGMLKLNLVPTNKKSRISTECSTTSDFPVSISNYPQGILTVRFQAPPSIKFYHADENIFSFKIYHNAPSDCSSGSNKTTEFSRNIIDLHTAETPIPVNVAGPLDTIKIRIVRFGDTQFTTNDSLTSWGNILTSEFYEATKKYFKLEIQGIQNFSMIQPDLNQALVENWYNTRPKTPGKTPLNLNNPDERLLATMLYYEFNQTKLLTDLEILYPIRQNGEDVTLYISDFSKIQGGAYATSNAQLGQSIVPITNVYLAAYSDANIIDTRVFHTITNGTTTFHFDPTFYQPCLGCPPSVANATEYVEVMRQRNLQYTSQNISIHELGHTSWHHKMGGIRVGDFPEPGRPFDQHYEGARLMGYVYDDNSIDFFRNMEYMSSKRLRETLNQTYGDILIERLLSRYGVNFRSHKYTFVPTNPHNANFGGITQADGYCNLDSNKPSKLLSLGGGYKAMLVGDTRRASLSPNAGDGQIDWVLKPLQEYRRSDDTIIGTTNSVGLFSFPFQNSFAGNYAIWTGLDQTWKNKVISANQLNCLNWTSSSTNELGAFGLANWKYGNSIFVDQGICSKTSLPDHTDPYNWKDVPASILCVEQ</sequence>
<dbReference type="Gene3D" id="3.10.100.10">
    <property type="entry name" value="Mannose-Binding Protein A, subunit A"/>
    <property type="match status" value="1"/>
</dbReference>
<organism evidence="2 3">
    <name type="scientific">Leptospira noguchii serovar Panama str. CZ214</name>
    <dbReference type="NCBI Taxonomy" id="1001595"/>
    <lineage>
        <taxon>Bacteria</taxon>
        <taxon>Pseudomonadati</taxon>
        <taxon>Spirochaetota</taxon>
        <taxon>Spirochaetia</taxon>
        <taxon>Leptospirales</taxon>
        <taxon>Leptospiraceae</taxon>
        <taxon>Leptospira</taxon>
    </lineage>
</organism>
<dbReference type="Proteomes" id="UP000015442">
    <property type="component" value="Unassembled WGS sequence"/>
</dbReference>
<reference evidence="2 3" key="1">
    <citation type="submission" date="2013-05" db="EMBL/GenBank/DDBJ databases">
        <authorList>
            <person name="Harkins D.M."/>
            <person name="Durkin A.S."/>
            <person name="Brinkac L.M."/>
            <person name="Haft D.H."/>
            <person name="Selengut J.D."/>
            <person name="Sanka R."/>
            <person name="DePew J."/>
            <person name="Purushe J."/>
            <person name="Hartskeerl R.A."/>
            <person name="Ahmed A."/>
            <person name="van der Linden H."/>
            <person name="Goris M.G.A."/>
            <person name="Vinetz J.M."/>
            <person name="Sutton G.G."/>
            <person name="Nierman W.C."/>
            <person name="Fouts D.E."/>
        </authorList>
    </citation>
    <scope>NUCLEOTIDE SEQUENCE [LARGE SCALE GENOMIC DNA]</scope>
    <source>
        <strain evidence="2 3">CZ214</strain>
    </source>
</reference>
<dbReference type="InterPro" id="IPR016186">
    <property type="entry name" value="C-type_lectin-like/link_sf"/>
</dbReference>
<dbReference type="InterPro" id="IPR016187">
    <property type="entry name" value="CTDL_fold"/>
</dbReference>